<feature type="transmembrane region" description="Helical" evidence="2">
    <location>
        <begin position="170"/>
        <end position="189"/>
    </location>
</feature>
<reference evidence="3" key="1">
    <citation type="submission" date="2022-10" db="EMBL/GenBank/DDBJ databases">
        <authorList>
            <person name="Chen Y."/>
            <person name="Dougan E. K."/>
            <person name="Chan C."/>
            <person name="Rhodes N."/>
            <person name="Thang M."/>
        </authorList>
    </citation>
    <scope>NUCLEOTIDE SEQUENCE</scope>
</reference>
<dbReference type="AlphaFoldDB" id="A0A9P1GP12"/>
<evidence type="ECO:0000313" key="3">
    <source>
        <dbReference type="EMBL" id="CAI4018375.1"/>
    </source>
</evidence>
<name>A0A9P1GP12_9DINO</name>
<feature type="region of interest" description="Disordered" evidence="1">
    <location>
        <begin position="449"/>
        <end position="469"/>
    </location>
</feature>
<feature type="transmembrane region" description="Helical" evidence="2">
    <location>
        <begin position="105"/>
        <end position="128"/>
    </location>
</feature>
<evidence type="ECO:0000313" key="4">
    <source>
        <dbReference type="EMBL" id="CAL1171750.1"/>
    </source>
</evidence>
<evidence type="ECO:0000313" key="6">
    <source>
        <dbReference type="Proteomes" id="UP001152797"/>
    </source>
</evidence>
<comment type="caution">
    <text evidence="3">The sequence shown here is derived from an EMBL/GenBank/DDBJ whole genome shotgun (WGS) entry which is preliminary data.</text>
</comment>
<feature type="transmembrane region" description="Helical" evidence="2">
    <location>
        <begin position="64"/>
        <end position="85"/>
    </location>
</feature>
<accession>A0A9P1GP12</accession>
<feature type="transmembrane region" description="Helical" evidence="2">
    <location>
        <begin position="257"/>
        <end position="274"/>
    </location>
</feature>
<keyword evidence="6" id="KW-1185">Reference proteome</keyword>
<keyword evidence="2" id="KW-0812">Transmembrane</keyword>
<evidence type="ECO:0000256" key="1">
    <source>
        <dbReference type="SAM" id="MobiDB-lite"/>
    </source>
</evidence>
<organism evidence="3">
    <name type="scientific">Cladocopium goreaui</name>
    <dbReference type="NCBI Taxonomy" id="2562237"/>
    <lineage>
        <taxon>Eukaryota</taxon>
        <taxon>Sar</taxon>
        <taxon>Alveolata</taxon>
        <taxon>Dinophyceae</taxon>
        <taxon>Suessiales</taxon>
        <taxon>Symbiodiniaceae</taxon>
        <taxon>Cladocopium</taxon>
    </lineage>
</organism>
<gene>
    <name evidence="3" type="ORF">C1SCF055_LOCUS42948</name>
</gene>
<evidence type="ECO:0000256" key="2">
    <source>
        <dbReference type="SAM" id="Phobius"/>
    </source>
</evidence>
<evidence type="ECO:0000313" key="5">
    <source>
        <dbReference type="EMBL" id="CAL4805687.1"/>
    </source>
</evidence>
<dbReference type="EMBL" id="CAMXCT030006690">
    <property type="protein sequence ID" value="CAL4805687.1"/>
    <property type="molecule type" value="Genomic_DNA"/>
</dbReference>
<dbReference type="EMBL" id="CAMXCT010006690">
    <property type="protein sequence ID" value="CAI4018375.1"/>
    <property type="molecule type" value="Genomic_DNA"/>
</dbReference>
<protein>
    <submittedName>
        <fullName evidence="5">CSC1/OSCA1-like cytosolic domain-containing protein</fullName>
    </submittedName>
</protein>
<dbReference type="Proteomes" id="UP001152797">
    <property type="component" value="Unassembled WGS sequence"/>
</dbReference>
<reference evidence="4" key="2">
    <citation type="submission" date="2024-04" db="EMBL/GenBank/DDBJ databases">
        <authorList>
            <person name="Chen Y."/>
            <person name="Shah S."/>
            <person name="Dougan E. K."/>
            <person name="Thang M."/>
            <person name="Chan C."/>
        </authorList>
    </citation>
    <scope>NUCLEOTIDE SEQUENCE [LARGE SCALE GENOMIC DNA]</scope>
</reference>
<keyword evidence="2" id="KW-0472">Membrane</keyword>
<feature type="transmembrane region" description="Helical" evidence="2">
    <location>
        <begin position="234"/>
        <end position="251"/>
    </location>
</feature>
<keyword evidence="2" id="KW-1133">Transmembrane helix</keyword>
<feature type="transmembrane region" description="Helical" evidence="2">
    <location>
        <begin position="195"/>
        <end position="213"/>
    </location>
</feature>
<sequence length="469" mass="54140">MLTLYYLLYKMVYQRGYHPEQILTRLVTWCCALGNVLLNQLVWFASQQVGYRVKTHCDTFVLTWYTLVVFTNMGFNFFVICWTAGSVPRDPIAAIHFESQLGSALVAFLRGSLISYAIWPLYYPFYWLKGMAQVLRLHLFRDRSGVTERRCKWLAEGVAEPPEWYMQYDYAGIVVLEATSFMCLFLFGFDSWRVFSWDVMWACGIYFLNKYIYLGLSKETFYTSRTLDTSVLELMSMSLGVLAGCVCHWGFRAGRPATFIVPVSIFSLLYLWAFDRIMQSDKGQSGLRSSAERVWYDDLPYEQLERMYPFNWFNVNPVHMMRILHGVDHSEQSGCFHQQVVWQPGRSYLQPDLCFDYGHYGGECREPDTDSDQRDQRDLDLFTALTEVQAEARRVASTHAVSRTNSPYLVAASPTQTARTPQCPPLPPPPTATFRTVCGPFEPERTRTESLSVDCFSTSQRPTQPSRSV</sequence>
<feature type="transmembrane region" description="Helical" evidence="2">
    <location>
        <begin position="26"/>
        <end position="44"/>
    </location>
</feature>
<dbReference type="EMBL" id="CAMXCT020006690">
    <property type="protein sequence ID" value="CAL1171750.1"/>
    <property type="molecule type" value="Genomic_DNA"/>
</dbReference>
<dbReference type="OrthoDB" id="424482at2759"/>
<proteinExistence type="predicted"/>